<dbReference type="EMBL" id="AP025591">
    <property type="protein sequence ID" value="BDG04420.1"/>
    <property type="molecule type" value="Genomic_DNA"/>
</dbReference>
<evidence type="ECO:0000313" key="5">
    <source>
        <dbReference type="EMBL" id="BDG04420.1"/>
    </source>
</evidence>
<gene>
    <name evidence="5" type="ORF">AMOR_34160</name>
</gene>
<dbReference type="InterPro" id="IPR028261">
    <property type="entry name" value="DPD_II"/>
</dbReference>
<dbReference type="Pfam" id="PF07992">
    <property type="entry name" value="Pyr_redox_2"/>
    <property type="match status" value="1"/>
</dbReference>
<dbReference type="SUPFAM" id="SSF54862">
    <property type="entry name" value="4Fe-4S ferredoxins"/>
    <property type="match status" value="1"/>
</dbReference>
<dbReference type="InterPro" id="IPR023753">
    <property type="entry name" value="FAD/NAD-binding_dom"/>
</dbReference>
<keyword evidence="6" id="KW-1185">Reference proteome</keyword>
<evidence type="ECO:0000259" key="4">
    <source>
        <dbReference type="PROSITE" id="PS51379"/>
    </source>
</evidence>
<dbReference type="RefSeq" id="WP_248352787.1">
    <property type="nucleotide sequence ID" value="NZ_AP025591.1"/>
</dbReference>
<keyword evidence="3" id="KW-0411">Iron-sulfur</keyword>
<sequence>MSVKRLPDGRVDLGGRIPPVAMSLASTAWNRTGAWRSREPRFQDRTAPCVAACPLGQDLPDQLRLAAQGRLRDAAQLLLSVNPMPATTGRVCPHPCARACNRAALDGAVDVSGVERALGDALVTEGVAPRPEGRLALRVAVVGAGPAGLAAAHRLALAGADVRLLAREARPGGLLVTGIPPYRLPRGVLKGEIARILAAGVRFEGGFALAEGGMDALLESHDAVLVAIGRHLPRPLGVPGADAAGVVDGLALLDAVHRGAPVPPGQEVVVVGGGNTALDCARTLLRLGRKVTVAYRRGREDMPAIPDEIEEALEEGVHLETWALPVEVVVRSGRARWLNLARARPGVRDASGRPRPERIPGGDFVMPADLVVVAAGEELDPAGLPEEVVRGGSVAAPEHRTAVPRLFAAGDCLPGGGTVAHALASGLRAADALLEALAGIRRAPPALEARGASPEVVGPDRIRAHHVTPAPPRRRGRANAPMRLGGGEVRFGFDPDAARAEAARCLSCGSCTGCDVCYLVCPDRAVVRGAPGGYAADAERCKGCGICAEECPRGVVTLAEVEVR</sequence>
<dbReference type="Gene3D" id="1.10.1060.10">
    <property type="entry name" value="Alpha-helical ferredoxin"/>
    <property type="match status" value="1"/>
</dbReference>
<dbReference type="Gene3D" id="3.50.50.60">
    <property type="entry name" value="FAD/NAD(P)-binding domain"/>
    <property type="match status" value="2"/>
</dbReference>
<dbReference type="InterPro" id="IPR017900">
    <property type="entry name" value="4Fe4S_Fe_S_CS"/>
</dbReference>
<dbReference type="Gene3D" id="3.30.70.20">
    <property type="match status" value="1"/>
</dbReference>
<dbReference type="PANTHER" id="PTHR42783">
    <property type="entry name" value="GLUTAMATE SYNTHASE [NADPH] SMALL CHAIN"/>
    <property type="match status" value="1"/>
</dbReference>
<dbReference type="Pfam" id="PF14691">
    <property type="entry name" value="Fer4_20"/>
    <property type="match status" value="1"/>
</dbReference>
<dbReference type="PANTHER" id="PTHR42783:SF3">
    <property type="entry name" value="GLUTAMATE SYNTHASE [NADPH] SMALL CHAIN-RELATED"/>
    <property type="match status" value="1"/>
</dbReference>
<dbReference type="Pfam" id="PF00037">
    <property type="entry name" value="Fer4"/>
    <property type="match status" value="1"/>
</dbReference>
<dbReference type="InterPro" id="IPR036188">
    <property type="entry name" value="FAD/NAD-bd_sf"/>
</dbReference>
<accession>A0ABM7WY16</accession>
<evidence type="ECO:0000256" key="1">
    <source>
        <dbReference type="ARBA" id="ARBA00022723"/>
    </source>
</evidence>
<dbReference type="PROSITE" id="PS00198">
    <property type="entry name" value="4FE4S_FER_1"/>
    <property type="match status" value="2"/>
</dbReference>
<dbReference type="SUPFAM" id="SSF46548">
    <property type="entry name" value="alpha-helical ferredoxin"/>
    <property type="match status" value="1"/>
</dbReference>
<name>A0ABM7WY16_9BACT</name>
<reference evidence="6" key="1">
    <citation type="journal article" date="2022" name="Int. J. Syst. Evol. Microbiol.">
        <title>Anaeromyxobacter oryzae sp. nov., Anaeromyxobacter diazotrophicus sp. nov. and Anaeromyxobacter paludicola sp. nov., isolated from paddy soils.</title>
        <authorList>
            <person name="Itoh H."/>
            <person name="Xu Z."/>
            <person name="Mise K."/>
            <person name="Masuda Y."/>
            <person name="Ushijima N."/>
            <person name="Hayakawa C."/>
            <person name="Shiratori Y."/>
            <person name="Senoo K."/>
        </authorList>
    </citation>
    <scope>NUCLEOTIDE SEQUENCE [LARGE SCALE GENOMIC DNA]</scope>
    <source>
        <strain evidence="6">Red232</strain>
    </source>
</reference>
<feature type="domain" description="4Fe-4S ferredoxin-type" evidence="4">
    <location>
        <begin position="501"/>
        <end position="531"/>
    </location>
</feature>
<dbReference type="InterPro" id="IPR017896">
    <property type="entry name" value="4Fe4S_Fe-S-bd"/>
</dbReference>
<dbReference type="PROSITE" id="PS51379">
    <property type="entry name" value="4FE4S_FER_2"/>
    <property type="match status" value="2"/>
</dbReference>
<keyword evidence="1" id="KW-0479">Metal-binding</keyword>
<dbReference type="SUPFAM" id="SSF51971">
    <property type="entry name" value="Nucleotide-binding domain"/>
    <property type="match status" value="2"/>
</dbReference>
<evidence type="ECO:0000256" key="3">
    <source>
        <dbReference type="ARBA" id="ARBA00023014"/>
    </source>
</evidence>
<dbReference type="InterPro" id="IPR009051">
    <property type="entry name" value="Helical_ferredxn"/>
</dbReference>
<dbReference type="PRINTS" id="PR00419">
    <property type="entry name" value="ADXRDTASE"/>
</dbReference>
<feature type="domain" description="4Fe-4S ferredoxin-type" evidence="4">
    <location>
        <begin position="532"/>
        <end position="561"/>
    </location>
</feature>
<evidence type="ECO:0000256" key="2">
    <source>
        <dbReference type="ARBA" id="ARBA00023004"/>
    </source>
</evidence>
<keyword evidence="2" id="KW-0408">Iron</keyword>
<organism evidence="5 6">
    <name type="scientific">Anaeromyxobacter oryzae</name>
    <dbReference type="NCBI Taxonomy" id="2918170"/>
    <lineage>
        <taxon>Bacteria</taxon>
        <taxon>Pseudomonadati</taxon>
        <taxon>Myxococcota</taxon>
        <taxon>Myxococcia</taxon>
        <taxon>Myxococcales</taxon>
        <taxon>Cystobacterineae</taxon>
        <taxon>Anaeromyxobacteraceae</taxon>
        <taxon>Anaeromyxobacter</taxon>
    </lineage>
</organism>
<proteinExistence type="predicted"/>
<evidence type="ECO:0000313" key="6">
    <source>
        <dbReference type="Proteomes" id="UP001162891"/>
    </source>
</evidence>
<dbReference type="Proteomes" id="UP001162891">
    <property type="component" value="Chromosome"/>
</dbReference>
<protein>
    <submittedName>
        <fullName evidence="5">Glutamate synthase</fullName>
    </submittedName>
</protein>